<name>A0AA88P7X3_9TELE</name>
<feature type="compositionally biased region" description="Basic and acidic residues" evidence="1">
    <location>
        <begin position="76"/>
        <end position="93"/>
    </location>
</feature>
<comment type="caution">
    <text evidence="2">The sequence shown here is derived from an EMBL/GenBank/DDBJ whole genome shotgun (WGS) entry which is preliminary data.</text>
</comment>
<protein>
    <submittedName>
        <fullName evidence="2">Uncharacterized protein</fullName>
    </submittedName>
</protein>
<keyword evidence="3" id="KW-1185">Reference proteome</keyword>
<organism evidence="2 3">
    <name type="scientific">Cirrhinus molitorella</name>
    <name type="common">mud carp</name>
    <dbReference type="NCBI Taxonomy" id="172907"/>
    <lineage>
        <taxon>Eukaryota</taxon>
        <taxon>Metazoa</taxon>
        <taxon>Chordata</taxon>
        <taxon>Craniata</taxon>
        <taxon>Vertebrata</taxon>
        <taxon>Euteleostomi</taxon>
        <taxon>Actinopterygii</taxon>
        <taxon>Neopterygii</taxon>
        <taxon>Teleostei</taxon>
        <taxon>Ostariophysi</taxon>
        <taxon>Cypriniformes</taxon>
        <taxon>Cyprinidae</taxon>
        <taxon>Labeoninae</taxon>
        <taxon>Labeonini</taxon>
        <taxon>Cirrhinus</taxon>
    </lineage>
</organism>
<dbReference type="AlphaFoldDB" id="A0AA88P7X3"/>
<sequence length="199" mass="22154">MGACVGMREREMTLKSSSSPIYFSRPCFMPPHRGTSLQGNNCTQPGPPACLLLLAAPLRGFRGNCHTDKPPCSQRLSEDKDLDKDREKDERRGIQSVPRRRNVPCRQREGLREGEHREKNTGAGTQSSAEHNGRMGERGDKFRERGCLSARASPTVIRAENEIFEPAISAANSITPAACTKSCSFLGPEIEKRQVLMRW</sequence>
<evidence type="ECO:0000256" key="1">
    <source>
        <dbReference type="SAM" id="MobiDB-lite"/>
    </source>
</evidence>
<proteinExistence type="predicted"/>
<dbReference type="EMBL" id="JAUYZG010000022">
    <property type="protein sequence ID" value="KAK2872591.1"/>
    <property type="molecule type" value="Genomic_DNA"/>
</dbReference>
<reference evidence="2" key="1">
    <citation type="submission" date="2023-08" db="EMBL/GenBank/DDBJ databases">
        <title>Chromosome-level Genome Assembly of mud carp (Cirrhinus molitorella).</title>
        <authorList>
            <person name="Liu H."/>
        </authorList>
    </citation>
    <scope>NUCLEOTIDE SEQUENCE</scope>
    <source>
        <strain evidence="2">Prfri</strain>
        <tissue evidence="2">Muscle</tissue>
    </source>
</reference>
<feature type="compositionally biased region" description="Basic and acidic residues" evidence="1">
    <location>
        <begin position="106"/>
        <end position="120"/>
    </location>
</feature>
<feature type="region of interest" description="Disordered" evidence="1">
    <location>
        <begin position="67"/>
        <end position="144"/>
    </location>
</feature>
<evidence type="ECO:0000313" key="2">
    <source>
        <dbReference type="EMBL" id="KAK2872591.1"/>
    </source>
</evidence>
<feature type="compositionally biased region" description="Basic and acidic residues" evidence="1">
    <location>
        <begin position="131"/>
        <end position="144"/>
    </location>
</feature>
<accession>A0AA88P7X3</accession>
<evidence type="ECO:0000313" key="3">
    <source>
        <dbReference type="Proteomes" id="UP001187343"/>
    </source>
</evidence>
<dbReference type="Proteomes" id="UP001187343">
    <property type="component" value="Unassembled WGS sequence"/>
</dbReference>
<gene>
    <name evidence="2" type="ORF">Q8A67_022488</name>
</gene>